<evidence type="ECO:0000313" key="4">
    <source>
        <dbReference type="Proteomes" id="UP000684084"/>
    </source>
</evidence>
<dbReference type="VEuPathDB" id="FungiDB:RhiirFUN_004504"/>
<evidence type="ECO:0000259" key="2">
    <source>
        <dbReference type="PROSITE" id="PS51253"/>
    </source>
</evidence>
<dbReference type="AlphaFoldDB" id="A0A915YXF8"/>
<evidence type="ECO:0000313" key="3">
    <source>
        <dbReference type="EMBL" id="CAB5352334.1"/>
    </source>
</evidence>
<dbReference type="InterPro" id="IPR004875">
    <property type="entry name" value="DDE_SF_endonuclease_dom"/>
</dbReference>
<dbReference type="OrthoDB" id="2447222at2759"/>
<proteinExistence type="predicted"/>
<dbReference type="EMBL" id="CAGKOT010000008">
    <property type="protein sequence ID" value="CAB5352334.1"/>
    <property type="molecule type" value="Genomic_DNA"/>
</dbReference>
<sequence length="271" mass="31141">MPPIRLQKARRIRSAISNEIKKEICEYIMANSNVKQEEVALYFNTKYNELNIDRSTVSKIWQNREKWMAVLSTSQTACTFRHRSVQYPELDKALQIWTAQAVTAGLPLTDMILQQKGIELAQMLNIGENQIKFTNGWVYRFKKRNGLQRVKFSGEANSAPIETLPEERVRLRALLAKYDKEDIYNADETGLFFRMEPNQTLSTGAVAGRKMDKSRVSVLFCANATGSHKIRPLVIGKSLNPRCFKNLNKSTLPVIYRANSKAWMRSDIFIE</sequence>
<name>A0A915YXF8_9GLOM</name>
<dbReference type="PANTHER" id="PTHR19303">
    <property type="entry name" value="TRANSPOSON"/>
    <property type="match status" value="1"/>
</dbReference>
<dbReference type="Pfam" id="PF03221">
    <property type="entry name" value="HTH_Tnp_Tc5"/>
    <property type="match status" value="1"/>
</dbReference>
<comment type="caution">
    <text evidence="3">The sequence shown here is derived from an EMBL/GenBank/DDBJ whole genome shotgun (WGS) entry which is preliminary data.</text>
</comment>
<dbReference type="InterPro" id="IPR050863">
    <property type="entry name" value="CenT-Element_Derived"/>
</dbReference>
<gene>
    <name evidence="3" type="ORF">CHRIB12_LOCUS5413</name>
</gene>
<dbReference type="Proteomes" id="UP000684084">
    <property type="component" value="Unassembled WGS sequence"/>
</dbReference>
<evidence type="ECO:0000256" key="1">
    <source>
        <dbReference type="ARBA" id="ARBA00023125"/>
    </source>
</evidence>
<protein>
    <recommendedName>
        <fullName evidence="2">HTH CENPB-type domain-containing protein</fullName>
    </recommendedName>
</protein>
<accession>A0A915YXF8</accession>
<reference evidence="3" key="1">
    <citation type="submission" date="2020-05" db="EMBL/GenBank/DDBJ databases">
        <authorList>
            <person name="Rincon C."/>
            <person name="Sanders R I."/>
            <person name="Robbins C."/>
            <person name="Chaturvedi A."/>
        </authorList>
    </citation>
    <scope>NUCLEOTIDE SEQUENCE</scope>
    <source>
        <strain evidence="3">CHB12</strain>
    </source>
</reference>
<feature type="domain" description="HTH CENPB-type" evidence="2">
    <location>
        <begin position="78"/>
        <end position="151"/>
    </location>
</feature>
<keyword evidence="1" id="KW-0238">DNA-binding</keyword>
<dbReference type="Pfam" id="PF03184">
    <property type="entry name" value="DDE_1"/>
    <property type="match status" value="1"/>
</dbReference>
<dbReference type="PANTHER" id="PTHR19303:SF73">
    <property type="entry name" value="PROTEIN PDC2"/>
    <property type="match status" value="1"/>
</dbReference>
<dbReference type="PROSITE" id="PS51253">
    <property type="entry name" value="HTH_CENPB"/>
    <property type="match status" value="1"/>
</dbReference>
<dbReference type="SMART" id="SM00674">
    <property type="entry name" value="CENPB"/>
    <property type="match status" value="1"/>
</dbReference>
<dbReference type="InterPro" id="IPR006600">
    <property type="entry name" value="HTH_CenpB_DNA-bd_dom"/>
</dbReference>
<dbReference type="GO" id="GO:0003677">
    <property type="term" value="F:DNA binding"/>
    <property type="evidence" value="ECO:0007669"/>
    <property type="project" value="UniProtKB-KW"/>
</dbReference>
<organism evidence="3 4">
    <name type="scientific">Rhizophagus irregularis</name>
    <dbReference type="NCBI Taxonomy" id="588596"/>
    <lineage>
        <taxon>Eukaryota</taxon>
        <taxon>Fungi</taxon>
        <taxon>Fungi incertae sedis</taxon>
        <taxon>Mucoromycota</taxon>
        <taxon>Glomeromycotina</taxon>
        <taxon>Glomeromycetes</taxon>
        <taxon>Glomerales</taxon>
        <taxon>Glomeraceae</taxon>
        <taxon>Rhizophagus</taxon>
    </lineage>
</organism>
<dbReference type="GO" id="GO:0005634">
    <property type="term" value="C:nucleus"/>
    <property type="evidence" value="ECO:0007669"/>
    <property type="project" value="TreeGrafter"/>
</dbReference>